<evidence type="ECO:0000259" key="1">
    <source>
        <dbReference type="Pfam" id="PF00535"/>
    </source>
</evidence>
<proteinExistence type="predicted"/>
<dbReference type="EMBL" id="LBTW01000029">
    <property type="protein sequence ID" value="KKQ48536.1"/>
    <property type="molecule type" value="Genomic_DNA"/>
</dbReference>
<keyword evidence="2" id="KW-0808">Transferase</keyword>
<comment type="caution">
    <text evidence="2">The sequence shown here is derived from an EMBL/GenBank/DDBJ whole genome shotgun (WGS) entry which is preliminary data.</text>
</comment>
<gene>
    <name evidence="2" type="ORF">US67_C0029G0002</name>
</gene>
<dbReference type="PANTHER" id="PTHR43179:SF7">
    <property type="entry name" value="RHAMNOSYLTRANSFERASE WBBL"/>
    <property type="match status" value="1"/>
</dbReference>
<dbReference type="Proteomes" id="UP000034366">
    <property type="component" value="Unassembled WGS sequence"/>
</dbReference>
<dbReference type="AlphaFoldDB" id="A0A0G0L7A2"/>
<dbReference type="GO" id="GO:0016740">
    <property type="term" value="F:transferase activity"/>
    <property type="evidence" value="ECO:0007669"/>
    <property type="project" value="UniProtKB-KW"/>
</dbReference>
<dbReference type="PANTHER" id="PTHR43179">
    <property type="entry name" value="RHAMNOSYLTRANSFERASE WBBL"/>
    <property type="match status" value="1"/>
</dbReference>
<name>A0A0G0L7A2_9BACT</name>
<evidence type="ECO:0000313" key="2">
    <source>
        <dbReference type="EMBL" id="KKQ48536.1"/>
    </source>
</evidence>
<dbReference type="InterPro" id="IPR029044">
    <property type="entry name" value="Nucleotide-diphossugar_trans"/>
</dbReference>
<dbReference type="Gene3D" id="3.90.550.10">
    <property type="entry name" value="Spore Coat Polysaccharide Biosynthesis Protein SpsA, Chain A"/>
    <property type="match status" value="1"/>
</dbReference>
<evidence type="ECO:0000313" key="3">
    <source>
        <dbReference type="Proteomes" id="UP000034366"/>
    </source>
</evidence>
<dbReference type="InterPro" id="IPR001173">
    <property type="entry name" value="Glyco_trans_2-like"/>
</dbReference>
<reference evidence="2 3" key="1">
    <citation type="journal article" date="2015" name="Nature">
        <title>rRNA introns, odd ribosomes, and small enigmatic genomes across a large radiation of phyla.</title>
        <authorList>
            <person name="Brown C.T."/>
            <person name="Hug L.A."/>
            <person name="Thomas B.C."/>
            <person name="Sharon I."/>
            <person name="Castelle C.J."/>
            <person name="Singh A."/>
            <person name="Wilkins M.J."/>
            <person name="Williams K.H."/>
            <person name="Banfield J.F."/>
        </authorList>
    </citation>
    <scope>NUCLEOTIDE SEQUENCE [LARGE SCALE GENOMIC DNA]</scope>
</reference>
<accession>A0A0G0L7A2</accession>
<feature type="domain" description="Glycosyltransferase 2-like" evidence="1">
    <location>
        <begin position="7"/>
        <end position="138"/>
    </location>
</feature>
<protein>
    <submittedName>
        <fullName evidence="2">Glycosyltransferase/rhamnosyltransferase</fullName>
    </submittedName>
</protein>
<organism evidence="2 3">
    <name type="scientific">Candidatus Woesebacteria bacterium GW2011_GWD1_38_10</name>
    <dbReference type="NCBI Taxonomy" id="1618592"/>
    <lineage>
        <taxon>Bacteria</taxon>
        <taxon>Candidatus Woeseibacteriota</taxon>
    </lineage>
</organism>
<dbReference type="CDD" id="cd04186">
    <property type="entry name" value="GT_2_like_c"/>
    <property type="match status" value="1"/>
</dbReference>
<dbReference type="Pfam" id="PF00535">
    <property type="entry name" value="Glycos_transf_2"/>
    <property type="match status" value="1"/>
</dbReference>
<sequence length="300" mass="34842">MKKPELSIIILNYNTRELLDGCLRSLEKVINEIYFEVVVIDNGSEDDSVEFVRKKYKWVKIFETGENLGFAIGNNFAKDIVNSEYVLFLNTDTVVPAGTLSGSLGYLKKHKLGALGCKLILPDGSLDKDARRSFITPWIGLVHLFLKLDRIFPRSKLFAKYWYGYIPDDKIHEVDALQGAFFLTTKNILDKVGWFEEDYFLDGEDIDLSWKIKNLGYKIVYYPEVSIVHIKGATKGKNRKSKKYISFNDKLKYRLSGVDSMEMFYRKRLWDRYSLILNYIVLIGIKALKILRIIKLIIFK</sequence>
<dbReference type="SUPFAM" id="SSF53448">
    <property type="entry name" value="Nucleotide-diphospho-sugar transferases"/>
    <property type="match status" value="1"/>
</dbReference>